<keyword evidence="1" id="KW-0547">Nucleotide-binding</keyword>
<organism evidence="1 2">
    <name type="scientific">Paracidovorax avenae (strain ATCC 19860 / DSM 7227 / CCUG 15838 / JCM 20985 / LMG 2117 / NCPPB 1011)</name>
    <name type="common">Acidovorax avenae</name>
    <dbReference type="NCBI Taxonomy" id="643561"/>
    <lineage>
        <taxon>Bacteria</taxon>
        <taxon>Pseudomonadati</taxon>
        <taxon>Pseudomonadota</taxon>
        <taxon>Betaproteobacteria</taxon>
        <taxon>Burkholderiales</taxon>
        <taxon>Comamonadaceae</taxon>
        <taxon>Paracidovorax</taxon>
    </lineage>
</organism>
<keyword evidence="1" id="KW-0067">ATP-binding</keyword>
<dbReference type="Proteomes" id="UP000002482">
    <property type="component" value="Chromosome"/>
</dbReference>
<keyword evidence="2" id="KW-1185">Reference proteome</keyword>
<name>F0Q8J6_PARA1</name>
<dbReference type="Pfam" id="PF13589">
    <property type="entry name" value="HATPase_c_3"/>
    <property type="match status" value="1"/>
</dbReference>
<evidence type="ECO:0000313" key="1">
    <source>
        <dbReference type="EMBL" id="ADX48309.1"/>
    </source>
</evidence>
<protein>
    <submittedName>
        <fullName evidence="1">ATP-binding region ATPase domain protein</fullName>
    </submittedName>
</protein>
<evidence type="ECO:0000313" key="2">
    <source>
        <dbReference type="Proteomes" id="UP000002482"/>
    </source>
</evidence>
<proteinExistence type="predicted"/>
<dbReference type="Gene3D" id="3.30.565.10">
    <property type="entry name" value="Histidine kinase-like ATPase, C-terminal domain"/>
    <property type="match status" value="1"/>
</dbReference>
<dbReference type="GO" id="GO:0005524">
    <property type="term" value="F:ATP binding"/>
    <property type="evidence" value="ECO:0007669"/>
    <property type="project" value="UniProtKB-KW"/>
</dbReference>
<dbReference type="SUPFAM" id="SSF55874">
    <property type="entry name" value="ATPase domain of HSP90 chaperone/DNA topoisomerase II/histidine kinase"/>
    <property type="match status" value="1"/>
</dbReference>
<dbReference type="InterPro" id="IPR036890">
    <property type="entry name" value="HATPase_C_sf"/>
</dbReference>
<dbReference type="EMBL" id="CP002521">
    <property type="protein sequence ID" value="ADX48309.1"/>
    <property type="molecule type" value="Genomic_DNA"/>
</dbReference>
<reference evidence="1" key="1">
    <citation type="submission" date="2011-02" db="EMBL/GenBank/DDBJ databases">
        <title>Complete sequence of Acidovorax avenae subsp. avenae ATCC 19860.</title>
        <authorList>
            <consortium name="US DOE Joint Genome Institute"/>
            <person name="Lucas S."/>
            <person name="Copeland A."/>
            <person name="Lapidus A."/>
            <person name="Cheng J.-F."/>
            <person name="Goodwin L."/>
            <person name="Pitluck S."/>
            <person name="Chertkov O."/>
            <person name="Held B."/>
            <person name="Detter J.C."/>
            <person name="Han C."/>
            <person name="Tapia R."/>
            <person name="Land M."/>
            <person name="Hauser L."/>
            <person name="Kyrpides N."/>
            <person name="Ivanova N."/>
            <person name="Ovchinnikova G."/>
            <person name="Pagani I."/>
            <person name="Gordon S."/>
            <person name="Woyke T."/>
        </authorList>
    </citation>
    <scope>NUCLEOTIDE SEQUENCE</scope>
    <source>
        <strain evidence="1">ATCC 19860</strain>
    </source>
</reference>
<gene>
    <name evidence="1" type="ordered locus">Acav_4426</name>
</gene>
<dbReference type="HOGENOM" id="CLU_037205_0_0_4"/>
<accession>F0Q8J6</accession>
<dbReference type="AlphaFoldDB" id="F0Q8J6"/>
<dbReference type="KEGG" id="aaa:Acav_4426"/>
<sequence>MLESLRGLGYSTAAALADIVDNSISAGASEVRIDFRWDGPESRVLILDDGRGMSDPELEGAMRLGDKNPLATREAHDLGRFGMGLKTASLSQCRRLTVASVKGSERSCLRWDLDELAADPQSDWLLFEGPADGSERHLAGLDGRAAGTLVLWEKLDRIVTAGYTADNFGDLLDNVEAHLAMVFHRLLQGPRAQIRLFVNNRPVAPWDPFMTGHPAKPWSSPIAQQRTNGGLVLVQCHVLPHRDKLSNNEYEANAGPAGWTAQQGFYVYRNERLLVAGGWLGLGKPKAWNREEVHRLARIQLDIPNTADADWKIDVRKSTARPPVSLRPWLMALADNTRDRARRVFAFRGSPAPSAGNQPIEQAWRVDKLKAGTRYRIDESHASVAAVLERAGDLQPLVKAMLRVIEETVPVQRIWLDTAENKETPRTGFEGEPPAAVIEVATVLFDDLIERKGLSEDEARKSLLRTEPFQKYPTLVAKLGRNQ</sequence>